<dbReference type="Pfam" id="PF06097">
    <property type="entry name" value="DUF945"/>
    <property type="match status" value="1"/>
</dbReference>
<dbReference type="InterPro" id="IPR010352">
    <property type="entry name" value="DUF945"/>
</dbReference>
<evidence type="ECO:0000313" key="2">
    <source>
        <dbReference type="Proteomes" id="UP000006242"/>
    </source>
</evidence>
<evidence type="ECO:0000313" key="1">
    <source>
        <dbReference type="EMBL" id="ERJ17884.1"/>
    </source>
</evidence>
<keyword evidence="2" id="KW-1185">Reference proteome</keyword>
<dbReference type="AlphaFoldDB" id="U2FNX8"/>
<dbReference type="OrthoDB" id="5778696at2"/>
<reference evidence="1 2" key="1">
    <citation type="journal article" date="2011" name="J. Bacteriol.">
        <title>Genome sequence of Salinisphaera shabanensis, a gammaproteobacterium from the harsh, variable environment of the brine-seawater interface of the Shaban Deep in the Red Sea.</title>
        <authorList>
            <person name="Antunes A."/>
            <person name="Alam I."/>
            <person name="Bajic V.B."/>
            <person name="Stingl U."/>
        </authorList>
    </citation>
    <scope>NUCLEOTIDE SEQUENCE [LARGE SCALE GENOMIC DNA]</scope>
    <source>
        <strain evidence="1 2">E1L3A</strain>
    </source>
</reference>
<reference evidence="1 2" key="2">
    <citation type="journal article" date="2013" name="PLoS ONE">
        <title>INDIGO - INtegrated Data Warehouse of MIcrobial GenOmes with Examples from the Red Sea Extremophiles.</title>
        <authorList>
            <person name="Alam I."/>
            <person name="Antunes A."/>
            <person name="Kamau A.A."/>
            <person name="Ba Alawi W."/>
            <person name="Kalkatawi M."/>
            <person name="Stingl U."/>
            <person name="Bajic V.B."/>
        </authorList>
    </citation>
    <scope>NUCLEOTIDE SEQUENCE [LARGE SCALE GENOMIC DNA]</scope>
    <source>
        <strain evidence="1 2">E1L3A</strain>
    </source>
</reference>
<comment type="caution">
    <text evidence="1">The sequence shown here is derived from an EMBL/GenBank/DDBJ whole genome shotgun (WGS) entry which is preliminary data.</text>
</comment>
<protein>
    <submittedName>
        <fullName evidence="1">Uncharacterized protein</fullName>
    </submittedName>
</protein>
<organism evidence="1 2">
    <name type="scientific">Salinisphaera shabanensis E1L3A</name>
    <dbReference type="NCBI Taxonomy" id="1033802"/>
    <lineage>
        <taxon>Bacteria</taxon>
        <taxon>Pseudomonadati</taxon>
        <taxon>Pseudomonadota</taxon>
        <taxon>Gammaproteobacteria</taxon>
        <taxon>Salinisphaerales</taxon>
        <taxon>Salinisphaeraceae</taxon>
        <taxon>Salinisphaera</taxon>
    </lineage>
</organism>
<proteinExistence type="predicted"/>
<sequence length="195" mass="21417">MKKVLAIVLVLVVAIAALVPYLTGSEVENQFRAGIDNMNKRGDFDFAIESYDRGWMSSHAKVSVGGLGDERATFNNEITHPWVPGLGQTHIVSTLSRDADPDLSSIFSEPPLRIETWVTDDENFRVELRSPVAQGTSEDANGVQTYVEWNGLSGFYERADLDETFELVAPGVRISDSQGGVAVNELRLVGDSRML</sequence>
<dbReference type="EMBL" id="AFNV02000026">
    <property type="protein sequence ID" value="ERJ17884.1"/>
    <property type="molecule type" value="Genomic_DNA"/>
</dbReference>
<name>U2FNX8_9GAMM</name>
<dbReference type="RefSeq" id="WP_006911996.1">
    <property type="nucleotide sequence ID" value="NZ_AFNV02000026.1"/>
</dbReference>
<accession>U2FNX8</accession>
<gene>
    <name evidence="1" type="ORF">SSPSH_003241</name>
</gene>
<dbReference type="Proteomes" id="UP000006242">
    <property type="component" value="Unassembled WGS sequence"/>
</dbReference>